<protein>
    <submittedName>
        <fullName evidence="5">IS3 family transposase</fullName>
    </submittedName>
</protein>
<evidence type="ECO:0000313" key="5">
    <source>
        <dbReference type="EMBL" id="AWL60305.1"/>
    </source>
</evidence>
<dbReference type="Proteomes" id="UP000245649">
    <property type="component" value="Plasmid pKPC_CAV2018-63"/>
</dbReference>
<dbReference type="InterPro" id="IPR009057">
    <property type="entry name" value="Homeodomain-like_sf"/>
</dbReference>
<keyword evidence="5" id="KW-0614">Plasmid</keyword>
<evidence type="ECO:0000313" key="6">
    <source>
        <dbReference type="EMBL" id="AWL60358.1"/>
    </source>
</evidence>
<dbReference type="Proteomes" id="UP000245649">
    <property type="component" value="Plasmid pCAV2018-51"/>
</dbReference>
<geneLocation type="plasmid" evidence="7">
    <name>pcav2018-51</name>
</geneLocation>
<evidence type="ECO:0000259" key="3">
    <source>
        <dbReference type="PROSITE" id="PS50994"/>
    </source>
</evidence>
<dbReference type="SUPFAM" id="SSF46689">
    <property type="entry name" value="Homeodomain-like"/>
    <property type="match status" value="1"/>
</dbReference>
<dbReference type="GO" id="GO:0006313">
    <property type="term" value="P:DNA transposition"/>
    <property type="evidence" value="ECO:0007669"/>
    <property type="project" value="InterPro"/>
</dbReference>
<name>A0AAI8NH08_9ENTR</name>
<feature type="coiled-coil region" evidence="2">
    <location>
        <begin position="63"/>
        <end position="90"/>
    </location>
</feature>
<evidence type="ECO:0000313" key="7">
    <source>
        <dbReference type="Proteomes" id="UP000245649"/>
    </source>
</evidence>
<dbReference type="PANTHER" id="PTHR46889">
    <property type="entry name" value="TRANSPOSASE INSF FOR INSERTION SEQUENCE IS3B-RELATED"/>
    <property type="match status" value="1"/>
</dbReference>
<keyword evidence="8" id="KW-1185">Reference proteome</keyword>
<dbReference type="InterPro" id="IPR012337">
    <property type="entry name" value="RNaseH-like_sf"/>
</dbReference>
<dbReference type="GO" id="GO:0004803">
    <property type="term" value="F:transposase activity"/>
    <property type="evidence" value="ECO:0007669"/>
    <property type="project" value="InterPro"/>
</dbReference>
<dbReference type="InterPro" id="IPR001584">
    <property type="entry name" value="Integrase_cat-core"/>
</dbReference>
<reference evidence="7 8" key="1">
    <citation type="submission" date="2018-05" db="EMBL/GenBank/DDBJ databases">
        <title>Klebsiella quasipneumonaiae provides a window into carbapenemase gene transfer, plasmid rearrangements and nosocomial acquisition from the hospital environment.</title>
        <authorList>
            <person name="Mathers A.J."/>
            <person name="Vegesana K."/>
            <person name="Stoesser N."/>
            <person name="Crook D."/>
            <person name="Vaughan A."/>
            <person name="Barry K."/>
            <person name="Parikh H."/>
            <person name="Sebra R."/>
            <person name="Kotay S."/>
            <person name="Walker A.S."/>
            <person name="Sheppard A.E."/>
        </authorList>
    </citation>
    <scope>NUCLEOTIDE SEQUENCE [LARGE SCALE GENOMIC DNA]</scope>
    <source>
        <strain evidence="4 8">CAV1947</strain>
        <strain evidence="5 7">CAV2018</strain>
        <plasmid evidence="5">pCAV2018-51</plasmid>
        <plasmid evidence="7">pcav2018-51</plasmid>
        <plasmid evidence="6">pKPC_CAV2018-63</plasmid>
        <plasmid evidence="7">pkpc_cav2018-63</plasmid>
    </source>
</reference>
<dbReference type="NCBIfam" id="NF033516">
    <property type="entry name" value="transpos_IS3"/>
    <property type="match status" value="1"/>
</dbReference>
<gene>
    <name evidence="5" type="ORF">DKC00_00265</name>
    <name evidence="6" type="ORF">DKC00_00570</name>
    <name evidence="4" type="ORF">DKC11_22985</name>
</gene>
<accession>A0AAI8NH08</accession>
<dbReference type="Pfam" id="PF00665">
    <property type="entry name" value="rve"/>
    <property type="match status" value="1"/>
</dbReference>
<dbReference type="InterPro" id="IPR036397">
    <property type="entry name" value="RNaseH_sf"/>
</dbReference>
<dbReference type="Pfam" id="PF01527">
    <property type="entry name" value="HTH_Tnp_1"/>
    <property type="match status" value="1"/>
</dbReference>
<dbReference type="InterPro" id="IPR002514">
    <property type="entry name" value="Transposase_8"/>
</dbReference>
<geneLocation type="plasmid" evidence="6">
    <name>pKPC_CAV2018-63</name>
</geneLocation>
<dbReference type="Pfam" id="PF13276">
    <property type="entry name" value="HTH_21"/>
    <property type="match status" value="1"/>
</dbReference>
<dbReference type="PANTHER" id="PTHR46889:SF4">
    <property type="entry name" value="TRANSPOSASE INSO FOR INSERTION SEQUENCE ELEMENT IS911B-RELATED"/>
    <property type="match status" value="1"/>
</dbReference>
<feature type="domain" description="Integrase catalytic" evidence="3">
    <location>
        <begin position="219"/>
        <end position="382"/>
    </location>
</feature>
<dbReference type="InterPro" id="IPR050900">
    <property type="entry name" value="Transposase_IS3/IS150/IS904"/>
</dbReference>
<evidence type="ECO:0000256" key="1">
    <source>
        <dbReference type="ARBA" id="ARBA00009964"/>
    </source>
</evidence>
<evidence type="ECO:0000313" key="4">
    <source>
        <dbReference type="EMBL" id="AWL58500.1"/>
    </source>
</evidence>
<dbReference type="InterPro" id="IPR025948">
    <property type="entry name" value="HTH-like_dom"/>
</dbReference>
<proteinExistence type="inferred from homology"/>
<dbReference type="GO" id="GO:0003677">
    <property type="term" value="F:DNA binding"/>
    <property type="evidence" value="ECO:0007669"/>
    <property type="project" value="InterPro"/>
</dbReference>
<dbReference type="AlphaFoldDB" id="A0AAI8NH08"/>
<dbReference type="EMBL" id="CP029429">
    <property type="protein sequence ID" value="AWL60358.1"/>
    <property type="molecule type" value="Genomic_DNA"/>
</dbReference>
<geneLocation type="plasmid" evidence="5">
    <name>pCAV2018-51</name>
</geneLocation>
<geneLocation type="plasmid" evidence="7">
    <name>pkpc_cav2018-63</name>
</geneLocation>
<dbReference type="Proteomes" id="UP000245760">
    <property type="component" value="Chromosome"/>
</dbReference>
<dbReference type="EMBL" id="CP029443">
    <property type="protein sequence ID" value="AWL58500.1"/>
    <property type="molecule type" value="Genomic_DNA"/>
</dbReference>
<dbReference type="Gene3D" id="1.10.10.60">
    <property type="entry name" value="Homeodomain-like"/>
    <property type="match status" value="1"/>
</dbReference>
<evidence type="ECO:0000256" key="2">
    <source>
        <dbReference type="SAM" id="Coils"/>
    </source>
</evidence>
<keyword evidence="2" id="KW-0175">Coiled coil</keyword>
<dbReference type="Pfam" id="PF13333">
    <property type="entry name" value="rve_2"/>
    <property type="match status" value="1"/>
</dbReference>
<dbReference type="SUPFAM" id="SSF53098">
    <property type="entry name" value="Ribonuclease H-like"/>
    <property type="match status" value="1"/>
</dbReference>
<sequence>MTEKHRPSFSPEFKLEAAQLVTEKGYSTREAAEVMGVSHSAMRTWVKQLRSERQGISPKASPLTPEQQKIRELERKIKRIEEEKEILKKGYRSLDVGLPEQFSLVERLKKSFSVKRICDVFGIHRSSYKYWAARPQAISSEKVKLQAEVRKAHNDSKGSAGARTIADIVTSRGQSLSRYRASKLMKELGLVSCQPPKHAYKKAHQEHVAIPNLLDRQFAVTAPNQVWCGDVTYIWTGTQWAYLAVVLDLFARKPVGWAMSLSPDSELTSKALMVAFEARGRPKGLLFHSDQGSHYTSRRFRQQLWRYQIRQSMSRRGNCWDNAPMERLFRSLKTEWMPTTGYRSVNEAKQAITDYLVGYYSQVRPHSYNGGLTPNESERLFWLEHKTVANFS</sequence>
<dbReference type="GO" id="GO:0015074">
    <property type="term" value="P:DNA integration"/>
    <property type="evidence" value="ECO:0007669"/>
    <property type="project" value="InterPro"/>
</dbReference>
<dbReference type="PROSITE" id="PS50994">
    <property type="entry name" value="INTEGRASE"/>
    <property type="match status" value="1"/>
</dbReference>
<dbReference type="InterPro" id="IPR048020">
    <property type="entry name" value="Transpos_IS3"/>
</dbReference>
<organism evidence="5 7">
    <name type="scientific">Klebsiella quasipneumoniae</name>
    <dbReference type="NCBI Taxonomy" id="1463165"/>
    <lineage>
        <taxon>Bacteria</taxon>
        <taxon>Pseudomonadati</taxon>
        <taxon>Pseudomonadota</taxon>
        <taxon>Gammaproteobacteria</taxon>
        <taxon>Enterobacterales</taxon>
        <taxon>Enterobacteriaceae</taxon>
        <taxon>Klebsiella/Raoultella group</taxon>
        <taxon>Klebsiella</taxon>
        <taxon>Klebsiella pneumoniae complex</taxon>
    </lineage>
</organism>
<comment type="similarity">
    <text evidence="1">Belongs to the transposase 8 family.</text>
</comment>
<dbReference type="Gene3D" id="3.30.420.10">
    <property type="entry name" value="Ribonuclease H-like superfamily/Ribonuclease H"/>
    <property type="match status" value="1"/>
</dbReference>
<evidence type="ECO:0000313" key="8">
    <source>
        <dbReference type="Proteomes" id="UP000245760"/>
    </source>
</evidence>
<dbReference type="EMBL" id="CP029428">
    <property type="protein sequence ID" value="AWL60305.1"/>
    <property type="molecule type" value="Genomic_DNA"/>
</dbReference>